<comment type="caution">
    <text evidence="1">The sequence shown here is derived from an EMBL/GenBank/DDBJ whole genome shotgun (WGS) entry which is preliminary data.</text>
</comment>
<dbReference type="EMBL" id="JAMPLM010000002">
    <property type="protein sequence ID" value="MEP1057486.1"/>
    <property type="molecule type" value="Genomic_DNA"/>
</dbReference>
<sequence length="118" mass="12752">MQDKQKVTLYLPPELHRQIKIRAALDSETMTDIAQRAIAFYLSHSELVDGYEGAAHGKAYQIYTCNECSSPSILKDGELVSLRAQSGALVEEKIPSVRVKGASSVSAEAQGEGSLVPC</sequence>
<proteinExistence type="predicted"/>
<dbReference type="Proteomes" id="UP001476950">
    <property type="component" value="Unassembled WGS sequence"/>
</dbReference>
<dbReference type="RefSeq" id="WP_190450440.1">
    <property type="nucleotide sequence ID" value="NZ_JAMPLM010000002.1"/>
</dbReference>
<evidence type="ECO:0000313" key="1">
    <source>
        <dbReference type="EMBL" id="MEP1057486.1"/>
    </source>
</evidence>
<gene>
    <name evidence="1" type="ORF">NDI38_03490</name>
</gene>
<dbReference type="Gene3D" id="1.10.1220.10">
    <property type="entry name" value="Met repressor-like"/>
    <property type="match status" value="1"/>
</dbReference>
<protein>
    <recommendedName>
        <fullName evidence="3">CopG family transcriptional regulator</fullName>
    </recommendedName>
</protein>
<evidence type="ECO:0008006" key="3">
    <source>
        <dbReference type="Google" id="ProtNLM"/>
    </source>
</evidence>
<accession>A0ABV0KE54</accession>
<dbReference type="InterPro" id="IPR013321">
    <property type="entry name" value="Arc_rbn_hlx_hlx"/>
</dbReference>
<name>A0ABV0KE54_9CYAN</name>
<organism evidence="1 2">
    <name type="scientific">Stenomitos frigidus AS-A4</name>
    <dbReference type="NCBI Taxonomy" id="2933935"/>
    <lineage>
        <taxon>Bacteria</taxon>
        <taxon>Bacillati</taxon>
        <taxon>Cyanobacteriota</taxon>
        <taxon>Cyanophyceae</taxon>
        <taxon>Leptolyngbyales</taxon>
        <taxon>Leptolyngbyaceae</taxon>
        <taxon>Stenomitos</taxon>
    </lineage>
</organism>
<dbReference type="InterPro" id="IPR010985">
    <property type="entry name" value="Ribbon_hlx_hlx"/>
</dbReference>
<reference evidence="1 2" key="1">
    <citation type="submission" date="2022-04" db="EMBL/GenBank/DDBJ databases">
        <title>Positive selection, recombination, and allopatry shape intraspecific diversity of widespread and dominant cyanobacteria.</title>
        <authorList>
            <person name="Wei J."/>
            <person name="Shu W."/>
            <person name="Hu C."/>
        </authorList>
    </citation>
    <scope>NUCLEOTIDE SEQUENCE [LARGE SCALE GENOMIC DNA]</scope>
    <source>
        <strain evidence="1 2">AS-A4</strain>
    </source>
</reference>
<evidence type="ECO:0000313" key="2">
    <source>
        <dbReference type="Proteomes" id="UP001476950"/>
    </source>
</evidence>
<keyword evidence="2" id="KW-1185">Reference proteome</keyword>
<dbReference type="SUPFAM" id="SSF47598">
    <property type="entry name" value="Ribbon-helix-helix"/>
    <property type="match status" value="1"/>
</dbReference>